<evidence type="ECO:0000256" key="1">
    <source>
        <dbReference type="ARBA" id="ARBA00008324"/>
    </source>
</evidence>
<dbReference type="CDD" id="cd03443">
    <property type="entry name" value="PaaI_thioesterase"/>
    <property type="match status" value="1"/>
</dbReference>
<evidence type="ECO:0000259" key="3">
    <source>
        <dbReference type="Pfam" id="PF03061"/>
    </source>
</evidence>
<dbReference type="RefSeq" id="WP_003704059.1">
    <property type="nucleotide sequence ID" value="NZ_CP024063.1"/>
</dbReference>
<protein>
    <submittedName>
        <fullName evidence="4">Aromatic compound catabolic protein</fullName>
    </submittedName>
</protein>
<dbReference type="SUPFAM" id="SSF54637">
    <property type="entry name" value="Thioesterase/thiol ester dehydrase-isomerase"/>
    <property type="match status" value="1"/>
</dbReference>
<sequence length="123" mass="13148">MDLIEYLGIKSIISSKDKVILSLNVTDKVQQPFGVLHGGINSVLAETAASIGANLNLSHGHAVGVNISTNHLKSVTSGKLTVEATPLRIGKKIQVWQANTFDDKNNLTSNSTITLTNINKKNV</sequence>
<dbReference type="InterPro" id="IPR006683">
    <property type="entry name" value="Thioestr_dom"/>
</dbReference>
<comment type="similarity">
    <text evidence="1">Belongs to the thioesterase PaaI family.</text>
</comment>
<evidence type="ECO:0000256" key="2">
    <source>
        <dbReference type="ARBA" id="ARBA00022801"/>
    </source>
</evidence>
<dbReference type="InterPro" id="IPR029069">
    <property type="entry name" value="HotDog_dom_sf"/>
</dbReference>
<dbReference type="InterPro" id="IPR003736">
    <property type="entry name" value="PAAI_dom"/>
</dbReference>
<proteinExistence type="inferred from homology"/>
<dbReference type="PANTHER" id="PTHR43240">
    <property type="entry name" value="1,4-DIHYDROXY-2-NAPHTHOYL-COA THIOESTERASE 1"/>
    <property type="match status" value="1"/>
</dbReference>
<dbReference type="Pfam" id="PF03061">
    <property type="entry name" value="4HBT"/>
    <property type="match status" value="1"/>
</dbReference>
<evidence type="ECO:0000313" key="5">
    <source>
        <dbReference type="Proteomes" id="UP000192353"/>
    </source>
</evidence>
<gene>
    <name evidence="4" type="ORF">B6U37_00930</name>
</gene>
<dbReference type="Proteomes" id="UP000192353">
    <property type="component" value="Unassembled WGS sequence"/>
</dbReference>
<dbReference type="EMBL" id="NBEY01000011">
    <property type="protein sequence ID" value="OQR26127.1"/>
    <property type="molecule type" value="Genomic_DNA"/>
</dbReference>
<dbReference type="AlphaFoldDB" id="A0A1V9U875"/>
<evidence type="ECO:0000313" key="4">
    <source>
        <dbReference type="EMBL" id="OQR26127.1"/>
    </source>
</evidence>
<dbReference type="GO" id="GO:0005829">
    <property type="term" value="C:cytosol"/>
    <property type="evidence" value="ECO:0007669"/>
    <property type="project" value="TreeGrafter"/>
</dbReference>
<organism evidence="4 5">
    <name type="scientific">Ligilactobacillus salivarius</name>
    <dbReference type="NCBI Taxonomy" id="1624"/>
    <lineage>
        <taxon>Bacteria</taxon>
        <taxon>Bacillati</taxon>
        <taxon>Bacillota</taxon>
        <taxon>Bacilli</taxon>
        <taxon>Lactobacillales</taxon>
        <taxon>Lactobacillaceae</taxon>
        <taxon>Ligilactobacillus</taxon>
    </lineage>
</organism>
<dbReference type="NCBIfam" id="TIGR00369">
    <property type="entry name" value="unchar_dom_1"/>
    <property type="match status" value="1"/>
</dbReference>
<keyword evidence="2" id="KW-0378">Hydrolase</keyword>
<dbReference type="Gene3D" id="3.10.129.10">
    <property type="entry name" value="Hotdog Thioesterase"/>
    <property type="match status" value="1"/>
</dbReference>
<feature type="domain" description="Thioesterase" evidence="3">
    <location>
        <begin position="33"/>
        <end position="107"/>
    </location>
</feature>
<accession>A0A1V9U875</accession>
<dbReference type="PANTHER" id="PTHR43240:SF5">
    <property type="entry name" value="1,4-DIHYDROXY-2-NAPHTHOYL-COA THIOESTERASE 1"/>
    <property type="match status" value="1"/>
</dbReference>
<dbReference type="GO" id="GO:0061522">
    <property type="term" value="F:1,4-dihydroxy-2-naphthoyl-CoA thioesterase activity"/>
    <property type="evidence" value="ECO:0007669"/>
    <property type="project" value="TreeGrafter"/>
</dbReference>
<name>A0A1V9U875_9LACO</name>
<comment type="caution">
    <text evidence="4">The sequence shown here is derived from an EMBL/GenBank/DDBJ whole genome shotgun (WGS) entry which is preliminary data.</text>
</comment>
<reference evidence="4 5" key="1">
    <citation type="submission" date="2017-03" db="EMBL/GenBank/DDBJ databases">
        <title>Phylogenomics and comparative genomics of Lactobacillus salivarius, a mammalian gut commensal.</title>
        <authorList>
            <person name="Harris H.M."/>
        </authorList>
    </citation>
    <scope>NUCLEOTIDE SEQUENCE [LARGE SCALE GENOMIC DNA]</scope>
    <source>
        <strain evidence="4 5">AH4231</strain>
    </source>
</reference>